<accession>A0A939DAD4</accession>
<sequence>MTRDEVLNKVTEVFKEFFDNKDLTITLETTAEDIEDWDSVAHIQLVFELEAAFDIQFEAETIGEMKSIESIVQNTEIMM</sequence>
<evidence type="ECO:0000313" key="1">
    <source>
        <dbReference type="EMBL" id="MBN7774060.1"/>
    </source>
</evidence>
<comment type="caution">
    <text evidence="1">The sequence shown here is derived from an EMBL/GenBank/DDBJ whole genome shotgun (WGS) entry which is preliminary data.</text>
</comment>
<protein>
    <submittedName>
        <fullName evidence="1">Acyl carrier protein</fullName>
    </submittedName>
</protein>
<evidence type="ECO:0000313" key="2">
    <source>
        <dbReference type="Proteomes" id="UP000664545"/>
    </source>
</evidence>
<dbReference type="EMBL" id="JAFJZZ010000006">
    <property type="protein sequence ID" value="MBN7774060.1"/>
    <property type="molecule type" value="Genomic_DNA"/>
</dbReference>
<dbReference type="AlphaFoldDB" id="A0A939DAD4"/>
<keyword evidence="2" id="KW-1185">Reference proteome</keyword>
<dbReference type="Gene3D" id="1.10.1200.10">
    <property type="entry name" value="ACP-like"/>
    <property type="match status" value="1"/>
</dbReference>
<organism evidence="1 2">
    <name type="scientific">Clostridium aminobutyricum</name>
    <dbReference type="NCBI Taxonomy" id="33953"/>
    <lineage>
        <taxon>Bacteria</taxon>
        <taxon>Bacillati</taxon>
        <taxon>Bacillota</taxon>
        <taxon>Clostridia</taxon>
        <taxon>Eubacteriales</taxon>
        <taxon>Clostridiaceae</taxon>
        <taxon>Clostridium</taxon>
    </lineage>
</organism>
<dbReference type="SUPFAM" id="SSF47336">
    <property type="entry name" value="ACP-like"/>
    <property type="match status" value="1"/>
</dbReference>
<dbReference type="InterPro" id="IPR036736">
    <property type="entry name" value="ACP-like_sf"/>
</dbReference>
<gene>
    <name evidence="1" type="ORF">JYB65_11860</name>
</gene>
<reference evidence="1" key="1">
    <citation type="submission" date="2021-02" db="EMBL/GenBank/DDBJ databases">
        <title>Abyssanaerobacter marinus gen.nov., sp., nov, anaerobic bacterium isolated from the Onnuri vent field of Indian Ocean and suggestion of Mogibacteriaceae fam. nov., and proposal of reclassification of ambiguous this family's genus member.</title>
        <authorList>
            <person name="Kim Y.J."/>
            <person name="Yang J.-A."/>
        </authorList>
    </citation>
    <scope>NUCLEOTIDE SEQUENCE</scope>
    <source>
        <strain evidence="1">DSM 2634</strain>
    </source>
</reference>
<name>A0A939DAD4_CLOAM</name>
<proteinExistence type="predicted"/>
<dbReference type="Proteomes" id="UP000664545">
    <property type="component" value="Unassembled WGS sequence"/>
</dbReference>
<dbReference type="RefSeq" id="WP_206582904.1">
    <property type="nucleotide sequence ID" value="NZ_JAFJZZ010000006.1"/>
</dbReference>